<dbReference type="InterPro" id="IPR011083">
    <property type="entry name" value="Phage_tail_collar_dom"/>
</dbReference>
<keyword evidence="4" id="KW-1185">Reference proteome</keyword>
<feature type="domain" description="Phage tail collar" evidence="2">
    <location>
        <begin position="158"/>
        <end position="213"/>
    </location>
</feature>
<proteinExistence type="predicted"/>
<comment type="caution">
    <text evidence="3">The sequence shown here is derived from an EMBL/GenBank/DDBJ whole genome shotgun (WGS) entry which is preliminary data.</text>
</comment>
<dbReference type="Gene3D" id="3.90.1340.10">
    <property type="entry name" value="Phage tail collar domain"/>
    <property type="match status" value="2"/>
</dbReference>
<reference evidence="3" key="1">
    <citation type="submission" date="2023-08" db="EMBL/GenBank/DDBJ databases">
        <authorList>
            <person name="Chen Y."/>
            <person name="Shah S."/>
            <person name="Dougan E. K."/>
            <person name="Thang M."/>
            <person name="Chan C."/>
        </authorList>
    </citation>
    <scope>NUCLEOTIDE SEQUENCE</scope>
</reference>
<evidence type="ECO:0000313" key="3">
    <source>
        <dbReference type="EMBL" id="CAJ1391194.1"/>
    </source>
</evidence>
<accession>A0AA36MYE9</accession>
<dbReference type="Proteomes" id="UP001178507">
    <property type="component" value="Unassembled WGS sequence"/>
</dbReference>
<evidence type="ECO:0000313" key="4">
    <source>
        <dbReference type="Proteomes" id="UP001178507"/>
    </source>
</evidence>
<sequence>MSEPFVGEIRMFAGNFAPRGWAFCDGQLLAVSQNDALFSLLGTIYGGDGRTTFGLPDMRGRLPIHAGHGPGLSERRLGAKGGAEKVTLTVNQLPSHTHPEQGTTSNANLPDPSGNRLGTSTVLEPFSATEALDVNMAATAVSRTGGRRRTMSEPFTAEIRIFAGNFAPRGWAFCNGQLLPISQNTALFSLIGTTYGGDGRSTTALPNMQGRAPMHPGRGPGLTSRRLGQRGGTEMVTLSEAQMPNHNHTMRASGENGEQGTLAANVALARSRGGSLYQSNTSANLVPMAALPNAGGSQAHNNLQPFLVMNFIIALVGLYPSRG</sequence>
<evidence type="ECO:0000256" key="1">
    <source>
        <dbReference type="SAM" id="MobiDB-lite"/>
    </source>
</evidence>
<feature type="region of interest" description="Disordered" evidence="1">
    <location>
        <begin position="94"/>
        <end position="120"/>
    </location>
</feature>
<protein>
    <recommendedName>
        <fullName evidence="2">Phage tail collar domain-containing protein</fullName>
    </recommendedName>
</protein>
<dbReference type="Pfam" id="PF07484">
    <property type="entry name" value="Collar"/>
    <property type="match status" value="2"/>
</dbReference>
<evidence type="ECO:0000259" key="2">
    <source>
        <dbReference type="Pfam" id="PF07484"/>
    </source>
</evidence>
<dbReference type="InterPro" id="IPR037053">
    <property type="entry name" value="Phage_tail_collar_dom_sf"/>
</dbReference>
<dbReference type="EMBL" id="CAUJNA010002223">
    <property type="protein sequence ID" value="CAJ1391194.1"/>
    <property type="molecule type" value="Genomic_DNA"/>
</dbReference>
<gene>
    <name evidence="3" type="ORF">EVOR1521_LOCUS16458</name>
</gene>
<name>A0AA36MYE9_9DINO</name>
<organism evidence="3 4">
    <name type="scientific">Effrenium voratum</name>
    <dbReference type="NCBI Taxonomy" id="2562239"/>
    <lineage>
        <taxon>Eukaryota</taxon>
        <taxon>Sar</taxon>
        <taxon>Alveolata</taxon>
        <taxon>Dinophyceae</taxon>
        <taxon>Suessiales</taxon>
        <taxon>Symbiodiniaceae</taxon>
        <taxon>Effrenium</taxon>
    </lineage>
</organism>
<feature type="compositionally biased region" description="Polar residues" evidence="1">
    <location>
        <begin position="94"/>
        <end position="108"/>
    </location>
</feature>
<dbReference type="AlphaFoldDB" id="A0AA36MYE9"/>
<feature type="domain" description="Phage tail collar" evidence="2">
    <location>
        <begin position="7"/>
        <end position="63"/>
    </location>
</feature>
<dbReference type="SUPFAM" id="SSF88874">
    <property type="entry name" value="Receptor-binding domain of short tail fibre protein gp12"/>
    <property type="match status" value="2"/>
</dbReference>